<dbReference type="Gene3D" id="2.60.40.10">
    <property type="entry name" value="Immunoglobulins"/>
    <property type="match status" value="1"/>
</dbReference>
<evidence type="ECO:0000313" key="7">
    <source>
        <dbReference type="EMBL" id="VFS55539.1"/>
    </source>
</evidence>
<keyword evidence="5 7" id="KW-0326">Glycosidase</keyword>
<accession>A0A485AFK5</accession>
<dbReference type="InterPro" id="IPR008979">
    <property type="entry name" value="Galactose-bd-like_sf"/>
</dbReference>
<dbReference type="InterPro" id="IPR013783">
    <property type="entry name" value="Ig-like_fold"/>
</dbReference>
<dbReference type="EMBL" id="CAADJE010000001">
    <property type="protein sequence ID" value="VFS55539.1"/>
    <property type="molecule type" value="Genomic_DNA"/>
</dbReference>
<reference evidence="7 8" key="1">
    <citation type="submission" date="2019-03" db="EMBL/GenBank/DDBJ databases">
        <authorList>
            <consortium name="Pathogen Informatics"/>
        </authorList>
    </citation>
    <scope>NUCLEOTIDE SEQUENCE [LARGE SCALE GENOMIC DNA]</scope>
    <source>
        <strain evidence="7 8">NCTC12998</strain>
    </source>
</reference>
<comment type="similarity">
    <text evidence="2">Belongs to the glycosyl hydrolase 2 family.</text>
</comment>
<evidence type="ECO:0000256" key="2">
    <source>
        <dbReference type="ARBA" id="ARBA00007401"/>
    </source>
</evidence>
<name>A0A485AFK5_RAOPL</name>
<dbReference type="GO" id="GO:0009341">
    <property type="term" value="C:beta-galactosidase complex"/>
    <property type="evidence" value="ECO:0007669"/>
    <property type="project" value="TreeGrafter"/>
</dbReference>
<proteinExistence type="inferred from homology"/>
<dbReference type="InterPro" id="IPR036156">
    <property type="entry name" value="Beta-gal/glucu_dom_sf"/>
</dbReference>
<dbReference type="GO" id="GO:0004565">
    <property type="term" value="F:beta-galactosidase activity"/>
    <property type="evidence" value="ECO:0007669"/>
    <property type="project" value="UniProtKB-EC"/>
</dbReference>
<dbReference type="GO" id="GO:0005990">
    <property type="term" value="P:lactose catabolic process"/>
    <property type="evidence" value="ECO:0007669"/>
    <property type="project" value="TreeGrafter"/>
</dbReference>
<organism evidence="7 8">
    <name type="scientific">Raoultella planticola</name>
    <name type="common">Klebsiella planticola</name>
    <dbReference type="NCBI Taxonomy" id="575"/>
    <lineage>
        <taxon>Bacteria</taxon>
        <taxon>Pseudomonadati</taxon>
        <taxon>Pseudomonadota</taxon>
        <taxon>Gammaproteobacteria</taxon>
        <taxon>Enterobacterales</taxon>
        <taxon>Enterobacteriaceae</taxon>
        <taxon>Klebsiella/Raoultella group</taxon>
        <taxon>Raoultella</taxon>
    </lineage>
</organism>
<evidence type="ECO:0000313" key="8">
    <source>
        <dbReference type="Proteomes" id="UP000345637"/>
    </source>
</evidence>
<dbReference type="SUPFAM" id="SSF49785">
    <property type="entry name" value="Galactose-binding domain-like"/>
    <property type="match status" value="1"/>
</dbReference>
<gene>
    <name evidence="7" type="primary">lacZ_2</name>
    <name evidence="7" type="ORF">NCTC12998_00155</name>
</gene>
<evidence type="ECO:0000256" key="4">
    <source>
        <dbReference type="ARBA" id="ARBA00022801"/>
    </source>
</evidence>
<dbReference type="PANTHER" id="PTHR46323">
    <property type="entry name" value="BETA-GALACTOSIDASE"/>
    <property type="match status" value="1"/>
</dbReference>
<protein>
    <recommendedName>
        <fullName evidence="3">beta-galactosidase</fullName>
        <ecNumber evidence="3">3.2.1.23</ecNumber>
    </recommendedName>
</protein>
<dbReference type="InterPro" id="IPR050347">
    <property type="entry name" value="Bact_Beta-galactosidase"/>
</dbReference>
<dbReference type="EC" id="3.2.1.23" evidence="3"/>
<evidence type="ECO:0000256" key="1">
    <source>
        <dbReference type="ARBA" id="ARBA00001412"/>
    </source>
</evidence>
<feature type="domain" description="Glycosyl hydrolases family 2 sugar binding" evidence="6">
    <location>
        <begin position="1"/>
        <end position="32"/>
    </location>
</feature>
<comment type="catalytic activity">
    <reaction evidence="1">
        <text>Hydrolysis of terminal non-reducing beta-D-galactose residues in beta-D-galactosides.</text>
        <dbReference type="EC" id="3.2.1.23"/>
    </reaction>
</comment>
<evidence type="ECO:0000259" key="6">
    <source>
        <dbReference type="Pfam" id="PF02837"/>
    </source>
</evidence>
<dbReference type="Pfam" id="PF02837">
    <property type="entry name" value="Glyco_hydro_2_N"/>
    <property type="match status" value="1"/>
</dbReference>
<dbReference type="SUPFAM" id="SSF49303">
    <property type="entry name" value="beta-Galactosidase/glucuronidase domain"/>
    <property type="match status" value="1"/>
</dbReference>
<evidence type="ECO:0000256" key="5">
    <source>
        <dbReference type="ARBA" id="ARBA00023295"/>
    </source>
</evidence>
<dbReference type="InterPro" id="IPR006104">
    <property type="entry name" value="Glyco_hydro_2_N"/>
</dbReference>
<keyword evidence="4 7" id="KW-0378">Hydrolase</keyword>
<sequence length="150" mass="16478">MVLRWSAGSWLEDQDMWRMSGIFRSVWLLNKPKQHLSDVQISPQLDALYRDGELQVNLAIAAADAQLAGLVAEVSLWDGEQLVARQRQRPGSAPVDERGHYAERATLVLAVEKTAAMERGNAPTAIVPWLPCGTAKSWLKLKPGTSAFAG</sequence>
<dbReference type="PANTHER" id="PTHR46323:SF2">
    <property type="entry name" value="BETA-GALACTOSIDASE"/>
    <property type="match status" value="1"/>
</dbReference>
<evidence type="ECO:0000256" key="3">
    <source>
        <dbReference type="ARBA" id="ARBA00012756"/>
    </source>
</evidence>
<dbReference type="Proteomes" id="UP000345637">
    <property type="component" value="Unassembled WGS sequence"/>
</dbReference>
<dbReference type="AlphaFoldDB" id="A0A485AFK5"/>
<dbReference type="Gene3D" id="2.60.120.260">
    <property type="entry name" value="Galactose-binding domain-like"/>
    <property type="match status" value="1"/>
</dbReference>